<comment type="caution">
    <text evidence="2">The sequence shown here is derived from an EMBL/GenBank/DDBJ whole genome shotgun (WGS) entry which is preliminary data.</text>
</comment>
<dbReference type="OrthoDB" id="10070608at2759"/>
<sequence>MNTTLSQKHILDITTLRNPFQAGPWDISFSEHLAGFSDAVDLCQTIHGAPTEDGENFGLSDAAYVLSSAGTLWSKRVDDTSTAARTTLNSLNDVSKAKKKNDTAEDKDKPVSAKRSGHPLALPFDIAKDDSVVKLLGTREKAKSSGNSTVDKLPLLSQDMYLSPSYPHLLPLLDCERIKPYLDEARKVKGVDWAEFKINVLPLNAEGYYPLGQETPVQNAAQIERCKFIPAEGAEFTPDPVEDIGVDYDDGTVVNDEDKQTVRQAETTRNDSSEKDAAKRRSEKNAPFAANDLQSNVPFERLYHINQRFAARKDAVTEITLVENPYRRRNKRVMKEKTVAAPSSEVGFFMNFWAFPDRELPYIDLPFVIKRYRFRLHAVEVAPGTRGKRGAKKKAEKTVVQFVSRDADDETLLAELASAPMDKGAGTTDEGTAEREEPICSHFGDDDRDNYEELDEPVGGEEALEMDAATAQDFNRMIQSTRATELKDRSEYSTQPDSSSSAECSFIAESDLQAWEVRLTNFLAVHEKATMSFDLEQYGKSLIQKCGGERSRSVIDIVGSNEVGRTSQNFCRTFLSLLDLANKKSVEFESAGGETGSGSQEGVSEDVTQVRMKFNAL</sequence>
<name>A0A1D1UR96_RAMVA</name>
<feature type="compositionally biased region" description="Basic and acidic residues" evidence="1">
    <location>
        <begin position="432"/>
        <end position="445"/>
    </location>
</feature>
<feature type="region of interest" description="Disordered" evidence="1">
    <location>
        <begin position="482"/>
        <end position="502"/>
    </location>
</feature>
<gene>
    <name evidence="2" type="primary">RvY_01501-1</name>
    <name evidence="2" type="synonym">RvY_01501.1</name>
    <name evidence="2" type="ORF">RvY_01501</name>
</gene>
<evidence type="ECO:0000256" key="1">
    <source>
        <dbReference type="SAM" id="MobiDB-lite"/>
    </source>
</evidence>
<dbReference type="Proteomes" id="UP000186922">
    <property type="component" value="Unassembled WGS sequence"/>
</dbReference>
<evidence type="ECO:0000313" key="3">
    <source>
        <dbReference type="Proteomes" id="UP000186922"/>
    </source>
</evidence>
<feature type="compositionally biased region" description="Basic and acidic residues" evidence="1">
    <location>
        <begin position="100"/>
        <end position="111"/>
    </location>
</feature>
<feature type="compositionally biased region" description="Acidic residues" evidence="1">
    <location>
        <begin position="240"/>
        <end position="250"/>
    </location>
</feature>
<keyword evidence="3" id="KW-1185">Reference proteome</keyword>
<feature type="region of interest" description="Disordered" evidence="1">
    <location>
        <begin position="421"/>
        <end position="450"/>
    </location>
</feature>
<evidence type="ECO:0000313" key="2">
    <source>
        <dbReference type="EMBL" id="GAU88883.1"/>
    </source>
</evidence>
<feature type="region of interest" description="Disordered" evidence="1">
    <location>
        <begin position="239"/>
        <end position="290"/>
    </location>
</feature>
<dbReference type="EMBL" id="BDGG01000001">
    <property type="protein sequence ID" value="GAU88883.1"/>
    <property type="molecule type" value="Genomic_DNA"/>
</dbReference>
<accession>A0A1D1UR96</accession>
<dbReference type="AlphaFoldDB" id="A0A1D1UR96"/>
<protein>
    <submittedName>
        <fullName evidence="2">Uncharacterized protein</fullName>
    </submittedName>
</protein>
<organism evidence="2 3">
    <name type="scientific">Ramazzottius varieornatus</name>
    <name type="common">Water bear</name>
    <name type="synonym">Tardigrade</name>
    <dbReference type="NCBI Taxonomy" id="947166"/>
    <lineage>
        <taxon>Eukaryota</taxon>
        <taxon>Metazoa</taxon>
        <taxon>Ecdysozoa</taxon>
        <taxon>Tardigrada</taxon>
        <taxon>Eutardigrada</taxon>
        <taxon>Parachela</taxon>
        <taxon>Hypsibioidea</taxon>
        <taxon>Ramazzottiidae</taxon>
        <taxon>Ramazzottius</taxon>
    </lineage>
</organism>
<proteinExistence type="predicted"/>
<feature type="compositionally biased region" description="Basic and acidic residues" evidence="1">
    <location>
        <begin position="256"/>
        <end position="284"/>
    </location>
</feature>
<reference evidence="2 3" key="1">
    <citation type="journal article" date="2016" name="Nat. Commun.">
        <title>Extremotolerant tardigrade genome and improved radiotolerance of human cultured cells by tardigrade-unique protein.</title>
        <authorList>
            <person name="Hashimoto T."/>
            <person name="Horikawa D.D."/>
            <person name="Saito Y."/>
            <person name="Kuwahara H."/>
            <person name="Kozuka-Hata H."/>
            <person name="Shin-I T."/>
            <person name="Minakuchi Y."/>
            <person name="Ohishi K."/>
            <person name="Motoyama A."/>
            <person name="Aizu T."/>
            <person name="Enomoto A."/>
            <person name="Kondo K."/>
            <person name="Tanaka S."/>
            <person name="Hara Y."/>
            <person name="Koshikawa S."/>
            <person name="Sagara H."/>
            <person name="Miura T."/>
            <person name="Yokobori S."/>
            <person name="Miyagawa K."/>
            <person name="Suzuki Y."/>
            <person name="Kubo T."/>
            <person name="Oyama M."/>
            <person name="Kohara Y."/>
            <person name="Fujiyama A."/>
            <person name="Arakawa K."/>
            <person name="Katayama T."/>
            <person name="Toyoda A."/>
            <person name="Kunieda T."/>
        </authorList>
    </citation>
    <scope>NUCLEOTIDE SEQUENCE [LARGE SCALE GENOMIC DNA]</scope>
    <source>
        <strain evidence="2 3">YOKOZUNA-1</strain>
    </source>
</reference>
<feature type="compositionally biased region" description="Polar residues" evidence="1">
    <location>
        <begin position="492"/>
        <end position="502"/>
    </location>
</feature>
<feature type="region of interest" description="Disordered" evidence="1">
    <location>
        <begin position="93"/>
        <end position="117"/>
    </location>
</feature>